<dbReference type="PANTHER" id="PTHR43267">
    <property type="entry name" value="TRNA THREONYLCARBAMOYLADENOSINE DEHYDRATASE"/>
    <property type="match status" value="1"/>
</dbReference>
<proteinExistence type="predicted"/>
<dbReference type="Proteomes" id="UP000279331">
    <property type="component" value="Unassembled WGS sequence"/>
</dbReference>
<accession>A0AB38UYZ6</accession>
<dbReference type="InterPro" id="IPR035985">
    <property type="entry name" value="Ubiquitin-activating_enz"/>
</dbReference>
<dbReference type="InterPro" id="IPR000594">
    <property type="entry name" value="ThiF_NAD_FAD-bd"/>
</dbReference>
<protein>
    <recommendedName>
        <fullName evidence="1">THIF-type NAD/FAD binding fold domain-containing protein</fullName>
    </recommendedName>
</protein>
<dbReference type="GO" id="GO:0061503">
    <property type="term" value="F:tRNA threonylcarbamoyladenosine dehydratase"/>
    <property type="evidence" value="ECO:0007669"/>
    <property type="project" value="TreeGrafter"/>
</dbReference>
<dbReference type="InterPro" id="IPR045886">
    <property type="entry name" value="ThiF/MoeB/HesA"/>
</dbReference>
<gene>
    <name evidence="2" type="ORF">LAUMK42_04987</name>
</gene>
<reference evidence="2 3" key="1">
    <citation type="submission" date="2018-09" db="EMBL/GenBank/DDBJ databases">
        <authorList>
            <person name="Tagini F."/>
        </authorList>
    </citation>
    <scope>NUCLEOTIDE SEQUENCE [LARGE SCALE GENOMIC DNA]</scope>
    <source>
        <strain evidence="2 3">MK42</strain>
    </source>
</reference>
<sequence length="189" mass="20860">MSNEPDAGRPARVLVSDDPADVAVLERLRADPTVEFVDHLGRQLQELSSLRPKPDPELFAEPSRWVHYPCRRAVVAVLGPRAFRTLRLDRNRNGITTEEQAQLGALRIGVAGLSVGHVIAYTLAAQGPCGQLRLADFDCLELSNHLNRVPATVFDLGTNKAEVAARRIAELDPYLTLRVFDAGLTPRHR</sequence>
<dbReference type="Gene3D" id="3.40.50.720">
    <property type="entry name" value="NAD(P)-binding Rossmann-like Domain"/>
    <property type="match status" value="1"/>
</dbReference>
<dbReference type="SUPFAM" id="SSF69572">
    <property type="entry name" value="Activating enzymes of the ubiquitin-like proteins"/>
    <property type="match status" value="1"/>
</dbReference>
<name>A0AB38UYZ6_9MYCO</name>
<dbReference type="EMBL" id="UPHL01000143">
    <property type="protein sequence ID" value="VAZ86144.1"/>
    <property type="molecule type" value="Genomic_DNA"/>
</dbReference>
<comment type="caution">
    <text evidence="2">The sequence shown here is derived from an EMBL/GenBank/DDBJ whole genome shotgun (WGS) entry which is preliminary data.</text>
</comment>
<dbReference type="Pfam" id="PF00899">
    <property type="entry name" value="ThiF"/>
    <property type="match status" value="1"/>
</dbReference>
<evidence type="ECO:0000313" key="3">
    <source>
        <dbReference type="Proteomes" id="UP000279331"/>
    </source>
</evidence>
<dbReference type="AlphaFoldDB" id="A0AB38UYZ6"/>
<evidence type="ECO:0000259" key="1">
    <source>
        <dbReference type="Pfam" id="PF00899"/>
    </source>
</evidence>
<organism evidence="2 3">
    <name type="scientific">Mycobacterium persicum</name>
    <dbReference type="NCBI Taxonomy" id="1487726"/>
    <lineage>
        <taxon>Bacteria</taxon>
        <taxon>Bacillati</taxon>
        <taxon>Actinomycetota</taxon>
        <taxon>Actinomycetes</taxon>
        <taxon>Mycobacteriales</taxon>
        <taxon>Mycobacteriaceae</taxon>
        <taxon>Mycobacterium</taxon>
    </lineage>
</organism>
<evidence type="ECO:0000313" key="2">
    <source>
        <dbReference type="EMBL" id="VAZ86144.1"/>
    </source>
</evidence>
<feature type="domain" description="THIF-type NAD/FAD binding fold" evidence="1">
    <location>
        <begin position="89"/>
        <end position="186"/>
    </location>
</feature>
<dbReference type="GO" id="GO:0008641">
    <property type="term" value="F:ubiquitin-like modifier activating enzyme activity"/>
    <property type="evidence" value="ECO:0007669"/>
    <property type="project" value="InterPro"/>
</dbReference>
<dbReference type="PANTHER" id="PTHR43267:SF3">
    <property type="entry name" value="THIF PROTEIN"/>
    <property type="match status" value="1"/>
</dbReference>
<dbReference type="GO" id="GO:0061504">
    <property type="term" value="P:cyclic threonylcarbamoyladenosine biosynthetic process"/>
    <property type="evidence" value="ECO:0007669"/>
    <property type="project" value="TreeGrafter"/>
</dbReference>